<evidence type="ECO:0000313" key="1">
    <source>
        <dbReference type="EMBL" id="CAN0346794.1"/>
    </source>
</evidence>
<name>A0AC59ZAQ0_RANTA</name>
<sequence length="83" mass="8858">MVPHRQDLIGASVSSLLFRERPSVDSRVEGAVHVPSPPITSTVAAMSPLDRALDTPHAGSAAHNRLAEDCLPEPQGDRKEVLP</sequence>
<dbReference type="Proteomes" id="UP001162501">
    <property type="component" value="Chromosome 26"/>
</dbReference>
<protein>
    <submittedName>
        <fullName evidence="1">Uncharacterized protein</fullName>
    </submittedName>
</protein>
<reference evidence="1" key="2">
    <citation type="submission" date="2025-03" db="EMBL/GenBank/DDBJ databases">
        <authorList>
            <consortium name="ELIXIR-Norway"/>
            <consortium name="Elixir Norway"/>
        </authorList>
    </citation>
    <scope>NUCLEOTIDE SEQUENCE</scope>
</reference>
<dbReference type="EMBL" id="OX596110">
    <property type="protein sequence ID" value="CAN0346794.1"/>
    <property type="molecule type" value="Genomic_DNA"/>
</dbReference>
<organism evidence="1 2">
    <name type="scientific">Rangifer tarandus platyrhynchus</name>
    <name type="common">Svalbard reindeer</name>
    <dbReference type="NCBI Taxonomy" id="3082113"/>
    <lineage>
        <taxon>Eukaryota</taxon>
        <taxon>Metazoa</taxon>
        <taxon>Chordata</taxon>
        <taxon>Craniata</taxon>
        <taxon>Vertebrata</taxon>
        <taxon>Euteleostomi</taxon>
        <taxon>Mammalia</taxon>
        <taxon>Eutheria</taxon>
        <taxon>Laurasiatheria</taxon>
        <taxon>Artiodactyla</taxon>
        <taxon>Ruminantia</taxon>
        <taxon>Pecora</taxon>
        <taxon>Cervidae</taxon>
        <taxon>Odocoileinae</taxon>
        <taxon>Rangifer</taxon>
    </lineage>
</organism>
<gene>
    <name evidence="1" type="ORF">MRATA1EN22A_LOCUS16169</name>
</gene>
<evidence type="ECO:0000313" key="2">
    <source>
        <dbReference type="Proteomes" id="UP001162501"/>
    </source>
</evidence>
<accession>A0AC59ZAQ0</accession>
<proteinExistence type="predicted"/>
<reference evidence="1" key="1">
    <citation type="submission" date="2023-05" db="EMBL/GenBank/DDBJ databases">
        <authorList>
            <consortium name="ELIXIR-Norway"/>
        </authorList>
    </citation>
    <scope>NUCLEOTIDE SEQUENCE</scope>
</reference>